<keyword evidence="2" id="KW-0808">Transferase</keyword>
<dbReference type="RefSeq" id="WP_095726016.1">
    <property type="nucleotide sequence ID" value="NZ_JBFEHS010000001.1"/>
</dbReference>
<dbReference type="Proteomes" id="UP000269984">
    <property type="component" value="Unassembled WGS sequence"/>
</dbReference>
<feature type="domain" description="ADP ribosyltransferase" evidence="1">
    <location>
        <begin position="14"/>
        <end position="197"/>
    </location>
</feature>
<dbReference type="GO" id="GO:0016740">
    <property type="term" value="F:transferase activity"/>
    <property type="evidence" value="ECO:0007669"/>
    <property type="project" value="UniProtKB-KW"/>
</dbReference>
<dbReference type="InterPro" id="IPR003540">
    <property type="entry name" value="ADP-ribosyltransferase"/>
</dbReference>
<name>A0A428C090_STROR</name>
<proteinExistence type="predicted"/>
<comment type="caution">
    <text evidence="2">The sequence shown here is derived from an EMBL/GenBank/DDBJ whole genome shotgun (WGS) entry which is preliminary data.</text>
</comment>
<evidence type="ECO:0000313" key="2">
    <source>
        <dbReference type="EMBL" id="RSI71472.1"/>
    </source>
</evidence>
<dbReference type="EMBL" id="RJNP01000010">
    <property type="protein sequence ID" value="RSI71472.1"/>
    <property type="molecule type" value="Genomic_DNA"/>
</dbReference>
<reference evidence="2 3" key="1">
    <citation type="submission" date="2018-11" db="EMBL/GenBank/DDBJ databases">
        <title>Species Designations Belie Phenotypic and Genotypic Heterogeneity in Oral Streptococci.</title>
        <authorList>
            <person name="Velsko I."/>
        </authorList>
    </citation>
    <scope>NUCLEOTIDE SEQUENCE [LARGE SCALE GENOMIC DNA]</scope>
    <source>
        <strain evidence="2 3">BCC11</strain>
    </source>
</reference>
<sequence length="202" mass="24098">MILVYLEFEKNEASKWIEQTFEEWQRNYANSYRTNESWNDSLTPLECYCAGFMTRVNELLRTGSSSVNIEKLHNLKRFLDDDFNSAPFIQDNIVVYRYVDVDEFNQILNSDTGFIDKGFLSTTLNKRLYLEQDNRLNYLDTDYVLKIYVKKGTKALFVSGFEYSIKNEFELLFKRNSKLVKRTEPYWDNEVQKNILECLLKD</sequence>
<dbReference type="PROSITE" id="PS51996">
    <property type="entry name" value="TR_MART"/>
    <property type="match status" value="1"/>
</dbReference>
<dbReference type="Gene3D" id="3.90.176.10">
    <property type="entry name" value="Toxin ADP-ribosyltransferase, Chain A, domain 1"/>
    <property type="match status" value="1"/>
</dbReference>
<evidence type="ECO:0000313" key="3">
    <source>
        <dbReference type="Proteomes" id="UP000269984"/>
    </source>
</evidence>
<protein>
    <submittedName>
        <fullName evidence="2">ADP-ribosyltransferase exoenzyme</fullName>
    </submittedName>
</protein>
<dbReference type="AlphaFoldDB" id="A0A428C090"/>
<evidence type="ECO:0000259" key="1">
    <source>
        <dbReference type="Pfam" id="PF03496"/>
    </source>
</evidence>
<accession>A0A428C090</accession>
<dbReference type="GO" id="GO:0005576">
    <property type="term" value="C:extracellular region"/>
    <property type="evidence" value="ECO:0007669"/>
    <property type="project" value="InterPro"/>
</dbReference>
<dbReference type="Pfam" id="PF03496">
    <property type="entry name" value="ADPrib_exo_Tox"/>
    <property type="match status" value="1"/>
</dbReference>
<organism evidence="2 3">
    <name type="scientific">Streptococcus oralis</name>
    <dbReference type="NCBI Taxonomy" id="1303"/>
    <lineage>
        <taxon>Bacteria</taxon>
        <taxon>Bacillati</taxon>
        <taxon>Bacillota</taxon>
        <taxon>Bacilli</taxon>
        <taxon>Lactobacillales</taxon>
        <taxon>Streptococcaceae</taxon>
        <taxon>Streptococcus</taxon>
    </lineage>
</organism>
<dbReference type="SUPFAM" id="SSF56399">
    <property type="entry name" value="ADP-ribosylation"/>
    <property type="match status" value="1"/>
</dbReference>
<gene>
    <name evidence="2" type="ORF">D8857_06860</name>
</gene>